<keyword evidence="2" id="KW-0342">GTP-binding</keyword>
<dbReference type="SUPFAM" id="SSF54211">
    <property type="entry name" value="Ribosomal protein S5 domain 2-like"/>
    <property type="match status" value="1"/>
</dbReference>
<accession>A0ABP0TSC9</accession>
<dbReference type="EMBL" id="OZ019906">
    <property type="protein sequence ID" value="CAK9203848.1"/>
    <property type="molecule type" value="Genomic_DNA"/>
</dbReference>
<evidence type="ECO:0000313" key="5">
    <source>
        <dbReference type="Proteomes" id="UP001497512"/>
    </source>
</evidence>
<feature type="domain" description="Tr-type G" evidence="3">
    <location>
        <begin position="8"/>
        <end position="248"/>
    </location>
</feature>
<dbReference type="PANTHER" id="PTHR42908">
    <property type="entry name" value="TRANSLATION ELONGATION FACTOR-RELATED"/>
    <property type="match status" value="1"/>
</dbReference>
<dbReference type="CDD" id="cd16261">
    <property type="entry name" value="EF2_snRNP_III"/>
    <property type="match status" value="1"/>
</dbReference>
<gene>
    <name evidence="4" type="ORF">CSSPTR1EN2_LOCUS7091</name>
</gene>
<dbReference type="PROSITE" id="PS51722">
    <property type="entry name" value="G_TR_2"/>
    <property type="match status" value="1"/>
</dbReference>
<dbReference type="CDD" id="cd16268">
    <property type="entry name" value="EF2_II"/>
    <property type="match status" value="1"/>
</dbReference>
<dbReference type="SUPFAM" id="SSF54980">
    <property type="entry name" value="EF-G C-terminal domain-like"/>
    <property type="match status" value="2"/>
</dbReference>
<evidence type="ECO:0000259" key="3">
    <source>
        <dbReference type="PROSITE" id="PS51722"/>
    </source>
</evidence>
<evidence type="ECO:0000313" key="4">
    <source>
        <dbReference type="EMBL" id="CAK9203848.1"/>
    </source>
</evidence>
<organism evidence="4 5">
    <name type="scientific">Sphagnum troendelagicum</name>
    <dbReference type="NCBI Taxonomy" id="128251"/>
    <lineage>
        <taxon>Eukaryota</taxon>
        <taxon>Viridiplantae</taxon>
        <taxon>Streptophyta</taxon>
        <taxon>Embryophyta</taxon>
        <taxon>Bryophyta</taxon>
        <taxon>Sphagnophytina</taxon>
        <taxon>Sphagnopsida</taxon>
        <taxon>Sphagnales</taxon>
        <taxon>Sphagnaceae</taxon>
        <taxon>Sphagnum</taxon>
    </lineage>
</organism>
<dbReference type="PRINTS" id="PR00315">
    <property type="entry name" value="ELONGATNFCT"/>
</dbReference>
<dbReference type="InterPro" id="IPR009000">
    <property type="entry name" value="Transl_B-barrel_sf"/>
</dbReference>
<dbReference type="Gene3D" id="3.30.70.870">
    <property type="entry name" value="Elongation Factor G (Translational Gtpase), domain 3"/>
    <property type="match status" value="1"/>
</dbReference>
<dbReference type="InterPro" id="IPR014721">
    <property type="entry name" value="Ribsml_uS5_D2-typ_fold_subgr"/>
</dbReference>
<dbReference type="CDD" id="cd01885">
    <property type="entry name" value="EF2"/>
    <property type="match status" value="1"/>
</dbReference>
<dbReference type="Pfam" id="PF14492">
    <property type="entry name" value="EFG_III"/>
    <property type="match status" value="1"/>
</dbReference>
<evidence type="ECO:0000256" key="1">
    <source>
        <dbReference type="ARBA" id="ARBA00022741"/>
    </source>
</evidence>
<dbReference type="InterPro" id="IPR020568">
    <property type="entry name" value="Ribosomal_Su5_D2-typ_SF"/>
</dbReference>
<name>A0ABP0TSC9_9BRYO</name>
<dbReference type="Pfam" id="PF00009">
    <property type="entry name" value="GTP_EFTU"/>
    <property type="match status" value="1"/>
</dbReference>
<dbReference type="PANTHER" id="PTHR42908:SF3">
    <property type="entry name" value="ELONGATION FACTOR-LIKE GTPASE 1"/>
    <property type="match status" value="1"/>
</dbReference>
<dbReference type="InterPro" id="IPR056752">
    <property type="entry name" value="EFL1"/>
</dbReference>
<dbReference type="Pfam" id="PF00679">
    <property type="entry name" value="EFG_C"/>
    <property type="match status" value="1"/>
</dbReference>
<dbReference type="InterPro" id="IPR000640">
    <property type="entry name" value="EFG_V-like"/>
</dbReference>
<dbReference type="SUPFAM" id="SSF50447">
    <property type="entry name" value="Translation proteins"/>
    <property type="match status" value="1"/>
</dbReference>
<proteinExistence type="predicted"/>
<dbReference type="Gene3D" id="3.40.50.300">
    <property type="entry name" value="P-loop containing nucleotide triphosphate hydrolases"/>
    <property type="match status" value="1"/>
</dbReference>
<dbReference type="InterPro" id="IPR041095">
    <property type="entry name" value="EFG_II"/>
</dbReference>
<dbReference type="Gene3D" id="2.40.30.10">
    <property type="entry name" value="Translation factors"/>
    <property type="match status" value="1"/>
</dbReference>
<dbReference type="Pfam" id="PF25118">
    <property type="entry name" value="EFL1"/>
    <property type="match status" value="1"/>
</dbReference>
<dbReference type="InterPro" id="IPR027417">
    <property type="entry name" value="P-loop_NTPase"/>
</dbReference>
<keyword evidence="1" id="KW-0547">Nucleotide-binding</keyword>
<keyword evidence="5" id="KW-1185">Reference proteome</keyword>
<dbReference type="Gene3D" id="3.30.230.10">
    <property type="match status" value="1"/>
</dbReference>
<sequence>MVLNEQQKLIRNICILAHVDHGKTTLADHLIAAAGGGVLHARQAGKLRYLDYRDDEQQRGVTMKSSSITLHFKNHVINLIDSPGHVDFCSEVSTAARLSDGALVLVDACEGVHIQTHAVLRQAWLERVTPCLVLNKMDRLILELKLTPLEAYARLQSIIGEVNNIINAFRSEKYLSDVDSILTGPTTPISEGLDSEDGHMMRVEEEEDEEDAFSPDRGTVAFTSAMDGFGFRIDYFADLYAAKLGANVKALRKALWGDHYYNPKTKKIVGKKAAAAGKLKPMFVQFVLEPLWQVYEVGMQGKDGAERLGKIIQSMNLSIPSRDLHHKDPKVVLQAVVSRWLPIADTVLSMVIECLPDPVMAQPERMVRLVPKPDIPPGTSKEVQTELELVRSAVEHCDGGYEGPCVAFVSKMFAVPIEALPRHGPNGEAITNLEVDLGVGDTDAAHRECFLAFARVFSGVLSVGQRLFVLSALYDPLDAESWNRNVQEARVEALYMMMGRGLEPKSSVSAGNVVAIRGLAQNILKSATLSTTRHCWPFASMTFQAAPIVRVAIEPSDPTDMGALTRGLRLLNRADPFVEVSVSGSGEHVIAAAGEVHLERCIKDLRERFARVELVVSPPLVAFRETVDAEGGTVDGVKTVPGQSEFVETTTPNGRCTVRVHVTRLPAAVTKVFDGSADLLKEIVEGEGKGLRSQVHGTARGGKGKEDPIELLRSRLLVAATGEDMVRNQEGGRRKKSEEDRDDWVHKLQNIWALGPRRVGPNVLLVPDAHSSEIVRSLSTESIDGISQSVIMASHSLLVKGSAQISQKLGLASGVDVTDEDAEEEINGRTPVSSISTEVQGLESSVVSGFQLATASGPLCEEPMWGLAFSVEAFVTLKPGGIASDQGSIEEAVDATVSADQYGPFSGQVMTAVKEACRAAVLARNPRIAEALYFCEVGAPAEHLGQIYGVLGKRRARVVKEEMREGTAMFTVHAYMPVSESFGFADELRRKTSGAASPQLVLSHWEPLAEDPFFVPRTEEELEEFGDGLSAPRNTARKLIDAVRRRKGLPVEEKLVQHGAKQRTRARKV</sequence>
<reference evidence="4" key="1">
    <citation type="submission" date="2024-02" db="EMBL/GenBank/DDBJ databases">
        <authorList>
            <consortium name="ELIXIR-Norway"/>
            <consortium name="Elixir Norway"/>
        </authorList>
    </citation>
    <scope>NUCLEOTIDE SEQUENCE</scope>
</reference>
<dbReference type="CDD" id="cd04096">
    <property type="entry name" value="eEF2_snRNP_like_C"/>
    <property type="match status" value="1"/>
</dbReference>
<dbReference type="Gene3D" id="3.90.1430.10">
    <property type="entry name" value="Yeast translation eEF2 (G' domain)"/>
    <property type="match status" value="1"/>
</dbReference>
<dbReference type="Proteomes" id="UP001497512">
    <property type="component" value="Chromosome 14"/>
</dbReference>
<dbReference type="SUPFAM" id="SSF52540">
    <property type="entry name" value="P-loop containing nucleoside triphosphate hydrolases"/>
    <property type="match status" value="1"/>
</dbReference>
<dbReference type="InterPro" id="IPR000795">
    <property type="entry name" value="T_Tr_GTP-bd_dom"/>
</dbReference>
<evidence type="ECO:0000256" key="2">
    <source>
        <dbReference type="ARBA" id="ARBA00023134"/>
    </source>
</evidence>
<dbReference type="Gene3D" id="3.30.70.240">
    <property type="match status" value="1"/>
</dbReference>
<dbReference type="InterPro" id="IPR035647">
    <property type="entry name" value="EFG_III/V"/>
</dbReference>
<dbReference type="SMART" id="SM00838">
    <property type="entry name" value="EFG_C"/>
    <property type="match status" value="1"/>
</dbReference>
<protein>
    <recommendedName>
        <fullName evidence="3">Tr-type G domain-containing protein</fullName>
    </recommendedName>
</protein>
<dbReference type="CDD" id="cd01681">
    <property type="entry name" value="aeEF2_snRNP_like_IV"/>
    <property type="match status" value="1"/>
</dbReference>